<dbReference type="AlphaFoldDB" id="A0A1I5KZ45"/>
<comment type="cofactor">
    <cofactor evidence="1">
        <name>a metal cation</name>
        <dbReference type="ChEBI" id="CHEBI:25213"/>
    </cofactor>
</comment>
<evidence type="ECO:0000313" key="22">
    <source>
        <dbReference type="Proteomes" id="UP000198857"/>
    </source>
</evidence>
<evidence type="ECO:0000256" key="11">
    <source>
        <dbReference type="ARBA" id="ARBA00023053"/>
    </source>
</evidence>
<evidence type="ECO:0000256" key="1">
    <source>
        <dbReference type="ARBA" id="ARBA00001920"/>
    </source>
</evidence>
<dbReference type="RefSeq" id="WP_091108330.1">
    <property type="nucleotide sequence ID" value="NZ_FOWQ01000002.1"/>
</dbReference>
<evidence type="ECO:0000256" key="3">
    <source>
        <dbReference type="ARBA" id="ARBA00005062"/>
    </source>
</evidence>
<evidence type="ECO:0000313" key="21">
    <source>
        <dbReference type="EMBL" id="SFO90168.1"/>
    </source>
</evidence>
<dbReference type="Proteomes" id="UP000198857">
    <property type="component" value="Unassembled WGS sequence"/>
</dbReference>
<evidence type="ECO:0000256" key="15">
    <source>
        <dbReference type="ARBA" id="ARBA00049031"/>
    </source>
</evidence>
<dbReference type="InterPro" id="IPR036291">
    <property type="entry name" value="NAD(P)-bd_dom_sf"/>
</dbReference>
<dbReference type="InterPro" id="IPR045865">
    <property type="entry name" value="ACT-like_dom_sf"/>
</dbReference>
<evidence type="ECO:0000256" key="10">
    <source>
        <dbReference type="ARBA" id="ARBA00023002"/>
    </source>
</evidence>
<dbReference type="CDD" id="cd04881">
    <property type="entry name" value="ACT_HSDH-Hom"/>
    <property type="match status" value="1"/>
</dbReference>
<reference evidence="22" key="1">
    <citation type="submission" date="2016-10" db="EMBL/GenBank/DDBJ databases">
        <authorList>
            <person name="Varghese N."/>
            <person name="Submissions S."/>
        </authorList>
    </citation>
    <scope>NUCLEOTIDE SEQUENCE [LARGE SCALE GENOMIC DNA]</scope>
    <source>
        <strain evidence="22">DSM 44208</strain>
    </source>
</reference>
<accession>A0A1I5KZ45</accession>
<dbReference type="SUPFAM" id="SSF55347">
    <property type="entry name" value="Glyceraldehyde-3-phosphate dehydrogenase-like, C-terminal domain"/>
    <property type="match status" value="1"/>
</dbReference>
<sequence length="429" mass="43413">MNPLKVALLGCGTVGGAVLRLVAEQAADLTARVGRPVEIAGVAVRRPDRHPEVPAHLLTTDALGLVTRDDVDLVVEVIGGIEPARSLILAAIEAGKSVVSANKALLAEDGVALHAAAAKAGVDLYYEASVAGAIPLLRPLRESLAGDQIRRVVGIVNGTTNYILSRMAETGAGFSEALAEATELGYAEADPTADVDGFDAAAKGAILASLAFHSAVTAADVHREGIASVTATDVARAAEIGCTVKLLAICERVPGEEGESVAVRVHPAMIPTSHPLAAVGGAFNAVFVEAEAAGQLMFYGQGAGGEPTASAVLGDLVAVARNRVAGAAGAGPSAYADLPARPIAETPTRYHVSLDVADVPGVLATVATEFARHEVSIATVRQDGHGDAATLVIVTHSAPDAALSATIAALREVPAVRGVTSVLRVEGLS</sequence>
<dbReference type="PROSITE" id="PS01042">
    <property type="entry name" value="HOMOSER_DHGENASE"/>
    <property type="match status" value="1"/>
</dbReference>
<evidence type="ECO:0000256" key="16">
    <source>
        <dbReference type="PIRSR" id="PIRSR000098-1"/>
    </source>
</evidence>
<comment type="catalytic activity">
    <reaction evidence="14">
        <text>L-homoserine + NADP(+) = L-aspartate 4-semialdehyde + NADPH + H(+)</text>
        <dbReference type="Rhea" id="RHEA:15761"/>
        <dbReference type="ChEBI" id="CHEBI:15378"/>
        <dbReference type="ChEBI" id="CHEBI:57476"/>
        <dbReference type="ChEBI" id="CHEBI:57783"/>
        <dbReference type="ChEBI" id="CHEBI:58349"/>
        <dbReference type="ChEBI" id="CHEBI:537519"/>
        <dbReference type="EC" id="1.1.1.3"/>
    </reaction>
    <physiologicalReaction direction="right-to-left" evidence="14">
        <dbReference type="Rhea" id="RHEA:15763"/>
    </physiologicalReaction>
</comment>
<dbReference type="Gene3D" id="3.40.50.720">
    <property type="entry name" value="NAD(P)-binding Rossmann-like Domain"/>
    <property type="match status" value="1"/>
</dbReference>
<dbReference type="GO" id="GO:0009086">
    <property type="term" value="P:methionine biosynthetic process"/>
    <property type="evidence" value="ECO:0007669"/>
    <property type="project" value="UniProtKB-KW"/>
</dbReference>
<keyword evidence="10 18" id="KW-0560">Oxidoreductase</keyword>
<dbReference type="Pfam" id="PF01842">
    <property type="entry name" value="ACT"/>
    <property type="match status" value="1"/>
</dbReference>
<evidence type="ECO:0000256" key="18">
    <source>
        <dbReference type="RuleBase" id="RU000579"/>
    </source>
</evidence>
<keyword evidence="9 17" id="KW-0521">NADP</keyword>
<proteinExistence type="inferred from homology"/>
<dbReference type="STRING" id="1523247.SAMN05660464_1466"/>
<keyword evidence="11" id="KW-0915">Sodium</keyword>
<dbReference type="InterPro" id="IPR016204">
    <property type="entry name" value="HDH"/>
</dbReference>
<dbReference type="InterPro" id="IPR019811">
    <property type="entry name" value="HDH_CS"/>
</dbReference>
<dbReference type="SUPFAM" id="SSF51735">
    <property type="entry name" value="NAD(P)-binding Rossmann-fold domains"/>
    <property type="match status" value="1"/>
</dbReference>
<dbReference type="OrthoDB" id="9808167at2"/>
<comment type="pathway">
    <text evidence="2 18">Amino-acid biosynthesis; L-threonine biosynthesis; L-threonine from L-aspartate: step 3/5.</text>
</comment>
<gene>
    <name evidence="21" type="ORF">SAMN05660464_1466</name>
</gene>
<evidence type="ECO:0000256" key="7">
    <source>
        <dbReference type="ARBA" id="ARBA00022605"/>
    </source>
</evidence>
<evidence type="ECO:0000256" key="8">
    <source>
        <dbReference type="ARBA" id="ARBA00022697"/>
    </source>
</evidence>
<keyword evidence="22" id="KW-1185">Reference proteome</keyword>
<dbReference type="PIRSF" id="PIRSF000098">
    <property type="entry name" value="Homoser_dehydrog"/>
    <property type="match status" value="1"/>
</dbReference>
<dbReference type="Pfam" id="PF00742">
    <property type="entry name" value="Homoserine_dh"/>
    <property type="match status" value="1"/>
</dbReference>
<dbReference type="Gene3D" id="3.30.70.260">
    <property type="match status" value="1"/>
</dbReference>
<keyword evidence="7 18" id="KW-0028">Amino-acid biosynthesis</keyword>
<evidence type="ECO:0000256" key="6">
    <source>
        <dbReference type="ARBA" id="ARBA00013376"/>
    </source>
</evidence>
<dbReference type="GO" id="GO:0004412">
    <property type="term" value="F:homoserine dehydrogenase activity"/>
    <property type="evidence" value="ECO:0007669"/>
    <property type="project" value="UniProtKB-EC"/>
</dbReference>
<dbReference type="EMBL" id="FOWQ01000002">
    <property type="protein sequence ID" value="SFO90168.1"/>
    <property type="molecule type" value="Genomic_DNA"/>
</dbReference>
<dbReference type="PANTHER" id="PTHR43331:SF1">
    <property type="entry name" value="HOMOSERINE DEHYDROGENASE"/>
    <property type="match status" value="1"/>
</dbReference>
<organism evidence="21 22">
    <name type="scientific">Geodermatophilus dictyosporus</name>
    <dbReference type="NCBI Taxonomy" id="1523247"/>
    <lineage>
        <taxon>Bacteria</taxon>
        <taxon>Bacillati</taxon>
        <taxon>Actinomycetota</taxon>
        <taxon>Actinomycetes</taxon>
        <taxon>Geodermatophilales</taxon>
        <taxon>Geodermatophilaceae</taxon>
        <taxon>Geodermatophilus</taxon>
    </lineage>
</organism>
<dbReference type="FunFam" id="3.30.360.10:FF:000005">
    <property type="entry name" value="Homoserine dehydrogenase"/>
    <property type="match status" value="1"/>
</dbReference>
<dbReference type="NCBIfam" id="NF004976">
    <property type="entry name" value="PRK06349.1"/>
    <property type="match status" value="1"/>
</dbReference>
<dbReference type="InterPro" id="IPR005106">
    <property type="entry name" value="Asp/hSer_DH_NAD-bd"/>
</dbReference>
<dbReference type="InterPro" id="IPR001342">
    <property type="entry name" value="HDH_cat"/>
</dbReference>
<evidence type="ECO:0000256" key="14">
    <source>
        <dbReference type="ARBA" id="ARBA00048841"/>
    </source>
</evidence>
<evidence type="ECO:0000259" key="20">
    <source>
        <dbReference type="PROSITE" id="PS51671"/>
    </source>
</evidence>
<dbReference type="EC" id="1.1.1.3" evidence="5 18"/>
<evidence type="ECO:0000256" key="13">
    <source>
        <dbReference type="ARBA" id="ARBA00044930"/>
    </source>
</evidence>
<dbReference type="GO" id="GO:0050661">
    <property type="term" value="F:NADP binding"/>
    <property type="evidence" value="ECO:0007669"/>
    <property type="project" value="InterPro"/>
</dbReference>
<evidence type="ECO:0000256" key="17">
    <source>
        <dbReference type="PIRSR" id="PIRSR000098-2"/>
    </source>
</evidence>
<evidence type="ECO:0000256" key="2">
    <source>
        <dbReference type="ARBA" id="ARBA00005056"/>
    </source>
</evidence>
<feature type="domain" description="ACT" evidence="20">
    <location>
        <begin position="351"/>
        <end position="424"/>
    </location>
</feature>
<keyword evidence="12 18" id="KW-0486">Methionine biosynthesis</keyword>
<evidence type="ECO:0000256" key="5">
    <source>
        <dbReference type="ARBA" id="ARBA00013213"/>
    </source>
</evidence>
<dbReference type="Gene3D" id="3.30.360.10">
    <property type="entry name" value="Dihydrodipicolinate Reductase, domain 2"/>
    <property type="match status" value="1"/>
</dbReference>
<feature type="active site" description="Proton donor" evidence="16">
    <location>
        <position position="203"/>
    </location>
</feature>
<dbReference type="UniPathway" id="UPA00050">
    <property type="reaction ID" value="UER00063"/>
</dbReference>
<evidence type="ECO:0000256" key="9">
    <source>
        <dbReference type="ARBA" id="ARBA00022857"/>
    </source>
</evidence>
<feature type="binding site" evidence="17">
    <location>
        <begin position="9"/>
        <end position="16"/>
    </location>
    <ligand>
        <name>NADP(+)</name>
        <dbReference type="ChEBI" id="CHEBI:58349"/>
    </ligand>
</feature>
<evidence type="ECO:0000256" key="4">
    <source>
        <dbReference type="ARBA" id="ARBA00006753"/>
    </source>
</evidence>
<name>A0A1I5KZ45_9ACTN</name>
<evidence type="ECO:0000256" key="12">
    <source>
        <dbReference type="ARBA" id="ARBA00023167"/>
    </source>
</evidence>
<dbReference type="Pfam" id="PF03447">
    <property type="entry name" value="NAD_binding_3"/>
    <property type="match status" value="1"/>
</dbReference>
<dbReference type="PROSITE" id="PS51671">
    <property type="entry name" value="ACT"/>
    <property type="match status" value="1"/>
</dbReference>
<dbReference type="PANTHER" id="PTHR43331">
    <property type="entry name" value="HOMOSERINE DEHYDROGENASE"/>
    <property type="match status" value="1"/>
</dbReference>
<dbReference type="UniPathway" id="UPA00051">
    <property type="reaction ID" value="UER00465"/>
</dbReference>
<protein>
    <recommendedName>
        <fullName evidence="6 18">Homoserine dehydrogenase</fullName>
        <ecNumber evidence="5 18">1.1.1.3</ecNumber>
    </recommendedName>
</protein>
<comment type="function">
    <text evidence="13">Catalyzes the conversion of L-aspartate-beta-semialdehyde (L-Asa) to L-homoserine (L-Hse), the third step in the biosynthesis of threonine and methionine from aspartate.</text>
</comment>
<evidence type="ECO:0000256" key="19">
    <source>
        <dbReference type="RuleBase" id="RU004171"/>
    </source>
</evidence>
<dbReference type="InterPro" id="IPR002912">
    <property type="entry name" value="ACT_dom"/>
</dbReference>
<dbReference type="SUPFAM" id="SSF55021">
    <property type="entry name" value="ACT-like"/>
    <property type="match status" value="1"/>
</dbReference>
<keyword evidence="8 18" id="KW-0791">Threonine biosynthesis</keyword>
<dbReference type="GO" id="GO:0009088">
    <property type="term" value="P:threonine biosynthetic process"/>
    <property type="evidence" value="ECO:0007669"/>
    <property type="project" value="UniProtKB-UniPathway"/>
</dbReference>
<comment type="pathway">
    <text evidence="3 18">Amino-acid biosynthesis; L-methionine biosynthesis via de novo pathway; L-homoserine from L-aspartate: step 3/3.</text>
</comment>
<comment type="similarity">
    <text evidence="4 19">Belongs to the homoserine dehydrogenase family.</text>
</comment>
<comment type="catalytic activity">
    <reaction evidence="15">
        <text>L-homoserine + NAD(+) = L-aspartate 4-semialdehyde + NADH + H(+)</text>
        <dbReference type="Rhea" id="RHEA:15757"/>
        <dbReference type="ChEBI" id="CHEBI:15378"/>
        <dbReference type="ChEBI" id="CHEBI:57476"/>
        <dbReference type="ChEBI" id="CHEBI:57540"/>
        <dbReference type="ChEBI" id="CHEBI:57945"/>
        <dbReference type="ChEBI" id="CHEBI:537519"/>
        <dbReference type="EC" id="1.1.1.3"/>
    </reaction>
    <physiologicalReaction direction="right-to-left" evidence="15">
        <dbReference type="Rhea" id="RHEA:15759"/>
    </physiologicalReaction>
</comment>
<feature type="binding site" evidence="17">
    <location>
        <position position="188"/>
    </location>
    <ligand>
        <name>L-homoserine</name>
        <dbReference type="ChEBI" id="CHEBI:57476"/>
    </ligand>
</feature>
<feature type="binding site" evidence="17">
    <location>
        <position position="103"/>
    </location>
    <ligand>
        <name>NADPH</name>
        <dbReference type="ChEBI" id="CHEBI:57783"/>
    </ligand>
</feature>